<reference evidence="2 3" key="1">
    <citation type="journal article" date="2016" name="Nat. Commun.">
        <title>Thousands of microbial genomes shed light on interconnected biogeochemical processes in an aquifer system.</title>
        <authorList>
            <person name="Anantharaman K."/>
            <person name="Brown C.T."/>
            <person name="Hug L.A."/>
            <person name="Sharon I."/>
            <person name="Castelle C.J."/>
            <person name="Probst A.J."/>
            <person name="Thomas B.C."/>
            <person name="Singh A."/>
            <person name="Wilkins M.J."/>
            <person name="Karaoz U."/>
            <person name="Brodie E.L."/>
            <person name="Williams K.H."/>
            <person name="Hubbard S.S."/>
            <person name="Banfield J.F."/>
        </authorList>
    </citation>
    <scope>NUCLEOTIDE SEQUENCE [LARGE SCALE GENOMIC DNA]</scope>
</reference>
<evidence type="ECO:0000313" key="2">
    <source>
        <dbReference type="EMBL" id="OGZ02766.1"/>
    </source>
</evidence>
<dbReference type="Pfam" id="PF07693">
    <property type="entry name" value="KAP_NTPase"/>
    <property type="match status" value="1"/>
</dbReference>
<accession>A0A1G2CMY9</accession>
<dbReference type="InterPro" id="IPR011646">
    <property type="entry name" value="KAP_P-loop"/>
</dbReference>
<dbReference type="SUPFAM" id="SSF52540">
    <property type="entry name" value="P-loop containing nucleoside triphosphate hydrolases"/>
    <property type="match status" value="1"/>
</dbReference>
<dbReference type="Proteomes" id="UP000178599">
    <property type="component" value="Unassembled WGS sequence"/>
</dbReference>
<dbReference type="AlphaFoldDB" id="A0A1G2CMY9"/>
<evidence type="ECO:0000259" key="1">
    <source>
        <dbReference type="Pfam" id="PF07693"/>
    </source>
</evidence>
<proteinExistence type="predicted"/>
<sequence length="478" mass="55878">MDTTEEKIFKIDITDLFPKFEEHLNIQGNSRIIFSGKFGIGKTYFLNEFFENKKDKYEIFHLFPVNYQISSNEDMVQFLKYDILIELLKKGEVFNKGNNLDKSFVNFIKDQWNTNSILKGTIKNTIELLPFGFDKLGKPLKTALEVDKKFQEFKLEGDTTEIDKFLKENNTESDVISEIIKKKIQESKKEKESVLILDDLERIDPEHIFRILNVFSAHFDLHNNELENKFGFDKIILVSDSQNLKSIFHHKYGSDTDSNGYFDKFFSIEVFQFENKEIVTNAVDQIISHFQIEDETNLKEALGESGFLRIFLKNILLNSLELSGKEKLNLRQLLKGIKFPLRAFGNGSYKKGIVEGRDQAVPQFINLSIKALVSIFGGIEADLLSVLKKVKDKLIVKKNEYGAYKEFSKYLLLTIAPFDKNAENFQLKWSNYLIDFNNKMITKIENEQRIEVNQKILFFDLLIEYVQERHYLEVVDVW</sequence>
<dbReference type="InterPro" id="IPR027417">
    <property type="entry name" value="P-loop_NTPase"/>
</dbReference>
<evidence type="ECO:0000313" key="3">
    <source>
        <dbReference type="Proteomes" id="UP000178599"/>
    </source>
</evidence>
<organism evidence="2 3">
    <name type="scientific">Candidatus Liptonbacteria bacterium RIFOXYB1_FULL_36_10</name>
    <dbReference type="NCBI Taxonomy" id="1798654"/>
    <lineage>
        <taxon>Bacteria</taxon>
        <taxon>Candidatus Liptoniibacteriota</taxon>
    </lineage>
</organism>
<dbReference type="EMBL" id="MHLE01000020">
    <property type="protein sequence ID" value="OGZ02766.1"/>
    <property type="molecule type" value="Genomic_DNA"/>
</dbReference>
<protein>
    <recommendedName>
        <fullName evidence="1">KAP NTPase domain-containing protein</fullName>
    </recommendedName>
</protein>
<comment type="caution">
    <text evidence="2">The sequence shown here is derived from an EMBL/GenBank/DDBJ whole genome shotgun (WGS) entry which is preliminary data.</text>
</comment>
<gene>
    <name evidence="2" type="ORF">A2390_02280</name>
</gene>
<name>A0A1G2CMY9_9BACT</name>
<feature type="domain" description="KAP NTPase" evidence="1">
    <location>
        <begin position="32"/>
        <end position="270"/>
    </location>
</feature>